<dbReference type="GO" id="GO:0008234">
    <property type="term" value="F:cysteine-type peptidase activity"/>
    <property type="evidence" value="ECO:0007669"/>
    <property type="project" value="UniProtKB-KW"/>
</dbReference>
<evidence type="ECO:0000256" key="4">
    <source>
        <dbReference type="ARBA" id="ARBA00022801"/>
    </source>
</evidence>
<feature type="compositionally biased region" description="Basic and acidic residues" evidence="7">
    <location>
        <begin position="1111"/>
        <end position="1135"/>
    </location>
</feature>
<dbReference type="AlphaFoldDB" id="A0A2P6PH19"/>
<proteinExistence type="inferred from homology"/>
<dbReference type="Pfam" id="PF02902">
    <property type="entry name" value="Peptidase_C48"/>
    <property type="match status" value="1"/>
</dbReference>
<keyword evidence="4 9" id="KW-0378">Hydrolase</keyword>
<dbReference type="Pfam" id="PF25352">
    <property type="entry name" value="PH_ULP"/>
    <property type="match status" value="1"/>
</dbReference>
<feature type="region of interest" description="Disordered" evidence="7">
    <location>
        <begin position="1155"/>
        <end position="1179"/>
    </location>
</feature>
<protein>
    <submittedName>
        <fullName evidence="9">Putative Ulp1 peptidase</fullName>
        <ecNumber evidence="9">3.4.22.68</ecNumber>
    </submittedName>
</protein>
<dbReference type="InterPro" id="IPR003653">
    <property type="entry name" value="Peptidase_C48_C"/>
</dbReference>
<feature type="compositionally biased region" description="Basic and acidic residues" evidence="7">
    <location>
        <begin position="35"/>
        <end position="47"/>
    </location>
</feature>
<evidence type="ECO:0000256" key="6">
    <source>
        <dbReference type="ARBA" id="ARBA00057729"/>
    </source>
</evidence>
<dbReference type="Gramene" id="PRQ21219">
    <property type="protein sequence ID" value="PRQ21219"/>
    <property type="gene ID" value="RchiOBHm_Chr7g0236781"/>
</dbReference>
<keyword evidence="3" id="KW-0833">Ubl conjugation pathway</keyword>
<comment type="similarity">
    <text evidence="1">Belongs to the peptidase C48 family.</text>
</comment>
<accession>A0A2P6PH19</accession>
<feature type="region of interest" description="Disordered" evidence="7">
    <location>
        <begin position="1209"/>
        <end position="1243"/>
    </location>
</feature>
<dbReference type="SUPFAM" id="SSF54001">
    <property type="entry name" value="Cysteine proteinases"/>
    <property type="match status" value="1"/>
</dbReference>
<comment type="function">
    <text evidence="6">Protease that catalyzes two essential functions in the SUMO pathway: processing of full-length SUMOs to their mature forms and deconjugation of SUMO from targeted proteins.</text>
</comment>
<keyword evidence="2" id="KW-0645">Protease</keyword>
<dbReference type="GO" id="GO:0006508">
    <property type="term" value="P:proteolysis"/>
    <property type="evidence" value="ECO:0007669"/>
    <property type="project" value="UniProtKB-KW"/>
</dbReference>
<evidence type="ECO:0000256" key="1">
    <source>
        <dbReference type="ARBA" id="ARBA00005234"/>
    </source>
</evidence>
<evidence type="ECO:0000313" key="9">
    <source>
        <dbReference type="EMBL" id="PRQ21219.1"/>
    </source>
</evidence>
<name>A0A2P6PH19_ROSCH</name>
<dbReference type="FunFam" id="3.30.310.130:FF:000006">
    <property type="entry name" value="Probable ubiquitin-like-specific protease 2B"/>
    <property type="match status" value="1"/>
</dbReference>
<dbReference type="STRING" id="74649.A0A2P6PH19"/>
<keyword evidence="10" id="KW-1185">Reference proteome</keyword>
<dbReference type="EMBL" id="PDCK01000045">
    <property type="protein sequence ID" value="PRQ21219.1"/>
    <property type="molecule type" value="Genomic_DNA"/>
</dbReference>
<evidence type="ECO:0000256" key="3">
    <source>
        <dbReference type="ARBA" id="ARBA00022786"/>
    </source>
</evidence>
<dbReference type="EC" id="3.4.22.68" evidence="9"/>
<dbReference type="InterPro" id="IPR057375">
    <property type="entry name" value="ULP2A/B_PH"/>
</dbReference>
<dbReference type="PANTHER" id="PTHR47764">
    <property type="entry name" value="UBIQUITIN-LIKE-SPECIFIC PROTEASE 2B-RELATED"/>
    <property type="match status" value="1"/>
</dbReference>
<evidence type="ECO:0000259" key="8">
    <source>
        <dbReference type="PROSITE" id="PS50600"/>
    </source>
</evidence>
<keyword evidence="5" id="KW-0788">Thiol protease</keyword>
<evidence type="ECO:0000313" key="10">
    <source>
        <dbReference type="Proteomes" id="UP000238479"/>
    </source>
</evidence>
<feature type="region of interest" description="Disordered" evidence="7">
    <location>
        <begin position="1108"/>
        <end position="1141"/>
    </location>
</feature>
<feature type="region of interest" description="Disordered" evidence="7">
    <location>
        <begin position="27"/>
        <end position="55"/>
    </location>
</feature>
<evidence type="ECO:0000256" key="7">
    <source>
        <dbReference type="SAM" id="MobiDB-lite"/>
    </source>
</evidence>
<feature type="compositionally biased region" description="Low complexity" evidence="7">
    <location>
        <begin position="433"/>
        <end position="442"/>
    </location>
</feature>
<organism evidence="9 10">
    <name type="scientific">Rosa chinensis</name>
    <name type="common">China rose</name>
    <dbReference type="NCBI Taxonomy" id="74649"/>
    <lineage>
        <taxon>Eukaryota</taxon>
        <taxon>Viridiplantae</taxon>
        <taxon>Streptophyta</taxon>
        <taxon>Embryophyta</taxon>
        <taxon>Tracheophyta</taxon>
        <taxon>Spermatophyta</taxon>
        <taxon>Magnoliopsida</taxon>
        <taxon>eudicotyledons</taxon>
        <taxon>Gunneridae</taxon>
        <taxon>Pentapetalae</taxon>
        <taxon>rosids</taxon>
        <taxon>fabids</taxon>
        <taxon>Rosales</taxon>
        <taxon>Rosaceae</taxon>
        <taxon>Rosoideae</taxon>
        <taxon>Rosoideae incertae sedis</taxon>
        <taxon>Rosa</taxon>
    </lineage>
</organism>
<feature type="domain" description="Ubiquitin-like protease family profile" evidence="8">
    <location>
        <begin position="626"/>
        <end position="820"/>
    </location>
</feature>
<dbReference type="PANTHER" id="PTHR47764:SF2">
    <property type="entry name" value="UBIQUITIN-LIKE PROTEASE FAMILY PROFILE DOMAIN-CONTAINING PROTEIN"/>
    <property type="match status" value="1"/>
</dbReference>
<dbReference type="Gene3D" id="3.30.310.130">
    <property type="entry name" value="Ubiquitin-related"/>
    <property type="match status" value="1"/>
</dbReference>
<evidence type="ECO:0000256" key="5">
    <source>
        <dbReference type="ARBA" id="ARBA00022807"/>
    </source>
</evidence>
<dbReference type="Gene3D" id="1.10.418.20">
    <property type="match status" value="1"/>
</dbReference>
<feature type="compositionally biased region" description="Polar residues" evidence="7">
    <location>
        <begin position="1155"/>
        <end position="1165"/>
    </location>
</feature>
<evidence type="ECO:0000256" key="2">
    <source>
        <dbReference type="ARBA" id="ARBA00022670"/>
    </source>
</evidence>
<gene>
    <name evidence="9" type="ORF">RchiOBHm_Chr7g0236781</name>
</gene>
<feature type="compositionally biased region" description="Polar residues" evidence="7">
    <location>
        <begin position="403"/>
        <end position="420"/>
    </location>
</feature>
<dbReference type="Proteomes" id="UP000238479">
    <property type="component" value="Chromosome 7"/>
</dbReference>
<dbReference type="PROSITE" id="PS50600">
    <property type="entry name" value="ULP_PROTEASE"/>
    <property type="match status" value="1"/>
</dbReference>
<feature type="region of interest" description="Disordered" evidence="7">
    <location>
        <begin position="388"/>
        <end position="449"/>
    </location>
</feature>
<reference evidence="9 10" key="1">
    <citation type="journal article" date="2018" name="Nat. Genet.">
        <title>The Rosa genome provides new insights in the design of modern roses.</title>
        <authorList>
            <person name="Bendahmane M."/>
        </authorList>
    </citation>
    <scope>NUCLEOTIDE SEQUENCE [LARGE SCALE GENOMIC DNA]</scope>
    <source>
        <strain evidence="10">cv. Old Blush</strain>
    </source>
</reference>
<dbReference type="InterPro" id="IPR038765">
    <property type="entry name" value="Papain-like_cys_pep_sf"/>
</dbReference>
<comment type="caution">
    <text evidence="9">The sequence shown here is derived from an EMBL/GenBank/DDBJ whole genome shotgun (WGS) entry which is preliminary data.</text>
</comment>
<sequence length="1243" mass="137381">MNSAPPRRGLEVYDFVDEDEFPDPVVKFSGKLKNPSREDHRNSKDEFLQPGSKEANVQAKEISSIPCVEVDEVDTDHCCKNAISHSPRYTIEERLAIVNDLKLSAATDSSHEQSDLCSKEANVQAKEISSIPCVGVDEVDTDHCCKNAISHSPLYTIEERRAIINDLKLGAATDSSHEQQSDLCSKEANVQAKEISSIPCVGVDEVDTDHCCKNAISHSPLYTIEERRAIINDLKLGAATDSSHEQQSDLCSKEANVQAKEISSIPCVDVDEVDTDHCCKNAISHSTRYTIEERLAIINDLKLSAATDSSHEQQSDLDKVSNILYAGVDAMDHDHCSDSASLDSRPGTMEEDPATKKDYLELDAATQSKFLSHEQQSELDDNGRRKFLSETETGGSDVPSPSPQTSQLDCDLTVSPSSNDPVDVISDADESTSESPSSPLSPIEEDDGSLGTYELGHCSGNFEMDNINMTVVLYPDYVVYGDSYCTGAQQLTFSHSCIKISGLALSENDKTLNFEWGVDDLVNVECQWVQNAEFVMIKLHVLSKDADGDDGALGISGIEELKIGVVEPNWSQQQERIACLNDKYLDILEPVQIMEADNSLGQRHHFPNFDEDFETVVYPEGDPDAVSISKRDVDLLQPEIFINDTLIDFYIKYLENRIQPEEKHRFYFFNSFFFRKLADLDKDPSSVPGGRAAFQRVRKWTRKVDLFEKDYIFIPVNFNLHWTLIVICHPGEVPRYKVGDSGKSVKVPCILHLDSLKGSHTGLKNHVQSYLWEEWKEKKKETSEEISSNFHNLRFLSLELPQQENTYDCGLFLLHYLELFLEEAPAIFNPFDINKFSTFLNANWFLPSEASLKRTLIQRLIFDLIENRYREVCLPACSDGDQSKYQGCNQLEIGAKFLSGRSSPAIACQENISTSQADHGIEMTLLPTSSLRSSECVSDAGLVLREFFQSGETAGSLFGQYQSFEQKSPFYHPNGATPPVEEETQTGEQFAYLATGDTGFQEMSTITSQTCGIQCSSKSYGVETSYNLGVSEQAPNGNIDASPDRSVCASDLSEGIEIIENGSVREDLGPGQKEEMDVQNYPSLDSVTCVVDGLVSGLGEVQSGSLIEEGSQDHEGVHDALENGGPSRKEERDVQTHSSTEDVLCLADGLVSGSGNMQSTSVTEESSLDQKKVHVGNENSASLPLSQEISDIPVLEDVDMVGNGTISCDNGLVGESQEPESEEQRAAKRMRLTPPVEGEKCLT</sequence>